<dbReference type="EMBL" id="CM004397">
    <property type="protein sequence ID" value="OAY37917.1"/>
    <property type="molecule type" value="Genomic_DNA"/>
</dbReference>
<accession>A0A2C9V166</accession>
<proteinExistence type="predicted"/>
<name>A0A2C9V166_MANES</name>
<dbReference type="PANTHER" id="PTHR37721">
    <property type="entry name" value="OS05G0464200 PROTEIN"/>
    <property type="match status" value="1"/>
</dbReference>
<protein>
    <submittedName>
        <fullName evidence="2">Uncharacterized protein</fullName>
    </submittedName>
</protein>
<feature type="compositionally biased region" description="Polar residues" evidence="1">
    <location>
        <begin position="77"/>
        <end position="86"/>
    </location>
</feature>
<feature type="region of interest" description="Disordered" evidence="1">
    <location>
        <begin position="1"/>
        <end position="26"/>
    </location>
</feature>
<evidence type="ECO:0000313" key="2">
    <source>
        <dbReference type="EMBL" id="OAY37917.1"/>
    </source>
</evidence>
<dbReference type="PANTHER" id="PTHR37721:SF1">
    <property type="entry name" value="OS05G0464200 PROTEIN"/>
    <property type="match status" value="1"/>
</dbReference>
<dbReference type="AlphaFoldDB" id="A0A2C9V166"/>
<dbReference type="OMA" id="GHISWKT"/>
<evidence type="ECO:0000256" key="1">
    <source>
        <dbReference type="SAM" id="MobiDB-lite"/>
    </source>
</evidence>
<sequence>MVVMPTDPRAHLKSRNTTFPPVPKRGRVKSQIFESFAKTVVSITSKAGGARKRTGGEGGGDNGSSSTATPTPPLSPFNSKTNTEFL</sequence>
<feature type="region of interest" description="Disordered" evidence="1">
    <location>
        <begin position="43"/>
        <end position="86"/>
    </location>
</feature>
<gene>
    <name evidence="2" type="ORF">MANES_11G139200</name>
</gene>
<organism evidence="2">
    <name type="scientific">Manihot esculenta</name>
    <name type="common">Cassava</name>
    <name type="synonym">Jatropha manihot</name>
    <dbReference type="NCBI Taxonomy" id="3983"/>
    <lineage>
        <taxon>Eukaryota</taxon>
        <taxon>Viridiplantae</taxon>
        <taxon>Streptophyta</taxon>
        <taxon>Embryophyta</taxon>
        <taxon>Tracheophyta</taxon>
        <taxon>Spermatophyta</taxon>
        <taxon>Magnoliopsida</taxon>
        <taxon>eudicotyledons</taxon>
        <taxon>Gunneridae</taxon>
        <taxon>Pentapetalae</taxon>
        <taxon>rosids</taxon>
        <taxon>fabids</taxon>
        <taxon>Malpighiales</taxon>
        <taxon>Euphorbiaceae</taxon>
        <taxon>Crotonoideae</taxon>
        <taxon>Manihoteae</taxon>
        <taxon>Manihot</taxon>
    </lineage>
</organism>
<reference evidence="2" key="1">
    <citation type="submission" date="2016-02" db="EMBL/GenBank/DDBJ databases">
        <title>WGS assembly of Manihot esculenta.</title>
        <authorList>
            <person name="Bredeson J.V."/>
            <person name="Prochnik S.E."/>
            <person name="Lyons J.B."/>
            <person name="Schmutz J."/>
            <person name="Grimwood J."/>
            <person name="Vrebalov J."/>
            <person name="Bart R.S."/>
            <person name="Amuge T."/>
            <person name="Ferguson M.E."/>
            <person name="Green R."/>
            <person name="Putnam N."/>
            <person name="Stites J."/>
            <person name="Rounsley S."/>
            <person name="Rokhsar D.S."/>
        </authorList>
    </citation>
    <scope>NUCLEOTIDE SEQUENCE [LARGE SCALE GENOMIC DNA]</scope>
    <source>
        <tissue evidence="2">Leaf</tissue>
    </source>
</reference>